<keyword evidence="1" id="KW-0812">Transmembrane</keyword>
<dbReference type="SMART" id="SM00530">
    <property type="entry name" value="HTH_XRE"/>
    <property type="match status" value="1"/>
</dbReference>
<organism evidence="3 4">
    <name type="scientific">Pedobacter vanadiisoli</name>
    <dbReference type="NCBI Taxonomy" id="1761975"/>
    <lineage>
        <taxon>Bacteria</taxon>
        <taxon>Pseudomonadati</taxon>
        <taxon>Bacteroidota</taxon>
        <taxon>Sphingobacteriia</taxon>
        <taxon>Sphingobacteriales</taxon>
        <taxon>Sphingobacteriaceae</taxon>
        <taxon>Pedobacter</taxon>
    </lineage>
</organism>
<name>A0ABW5MEI9_9SPHI</name>
<comment type="caution">
    <text evidence="3">The sequence shown here is derived from an EMBL/GenBank/DDBJ whole genome shotgun (WGS) entry which is preliminary data.</text>
</comment>
<feature type="transmembrane region" description="Helical" evidence="1">
    <location>
        <begin position="96"/>
        <end position="115"/>
    </location>
</feature>
<evidence type="ECO:0000313" key="4">
    <source>
        <dbReference type="Proteomes" id="UP001597461"/>
    </source>
</evidence>
<dbReference type="EMBL" id="JBHULL010000003">
    <property type="protein sequence ID" value="MFD2581537.1"/>
    <property type="molecule type" value="Genomic_DNA"/>
</dbReference>
<protein>
    <submittedName>
        <fullName evidence="3">Helix-turn-helix domain-containing protein</fullName>
    </submittedName>
</protein>
<gene>
    <name evidence="3" type="ORF">ACFSR6_03485</name>
</gene>
<feature type="domain" description="HTH cro/C1-type" evidence="2">
    <location>
        <begin position="13"/>
        <end position="67"/>
    </location>
</feature>
<dbReference type="RefSeq" id="WP_379074981.1">
    <property type="nucleotide sequence ID" value="NZ_JBHULL010000003.1"/>
</dbReference>
<reference evidence="4" key="1">
    <citation type="journal article" date="2019" name="Int. J. Syst. Evol. Microbiol.">
        <title>The Global Catalogue of Microorganisms (GCM) 10K type strain sequencing project: providing services to taxonomists for standard genome sequencing and annotation.</title>
        <authorList>
            <consortium name="The Broad Institute Genomics Platform"/>
            <consortium name="The Broad Institute Genome Sequencing Center for Infectious Disease"/>
            <person name="Wu L."/>
            <person name="Ma J."/>
        </authorList>
    </citation>
    <scope>NUCLEOTIDE SEQUENCE [LARGE SCALE GENOMIC DNA]</scope>
    <source>
        <strain evidence="4">KCTC 42866</strain>
    </source>
</reference>
<dbReference type="PROSITE" id="PS50943">
    <property type="entry name" value="HTH_CROC1"/>
    <property type="match status" value="1"/>
</dbReference>
<dbReference type="CDD" id="cd00093">
    <property type="entry name" value="HTH_XRE"/>
    <property type="match status" value="1"/>
</dbReference>
<dbReference type="Proteomes" id="UP001597461">
    <property type="component" value="Unassembled WGS sequence"/>
</dbReference>
<dbReference type="InterPro" id="IPR001387">
    <property type="entry name" value="Cro/C1-type_HTH"/>
</dbReference>
<evidence type="ECO:0000259" key="2">
    <source>
        <dbReference type="PROSITE" id="PS50943"/>
    </source>
</evidence>
<dbReference type="SUPFAM" id="SSF47413">
    <property type="entry name" value="lambda repressor-like DNA-binding domains"/>
    <property type="match status" value="1"/>
</dbReference>
<proteinExistence type="predicted"/>
<feature type="transmembrane region" description="Helical" evidence="1">
    <location>
        <begin position="127"/>
        <end position="146"/>
    </location>
</feature>
<accession>A0ABW5MEI9</accession>
<keyword evidence="1" id="KW-1133">Transmembrane helix</keyword>
<evidence type="ECO:0000256" key="1">
    <source>
        <dbReference type="SAM" id="Phobius"/>
    </source>
</evidence>
<keyword evidence="4" id="KW-1185">Reference proteome</keyword>
<dbReference type="Gene3D" id="1.10.260.40">
    <property type="entry name" value="lambda repressor-like DNA-binding domains"/>
    <property type="match status" value="1"/>
</dbReference>
<evidence type="ECO:0000313" key="3">
    <source>
        <dbReference type="EMBL" id="MFD2581537.1"/>
    </source>
</evidence>
<dbReference type="Pfam" id="PF01381">
    <property type="entry name" value="HTH_3"/>
    <property type="match status" value="1"/>
</dbReference>
<keyword evidence="1" id="KW-0472">Membrane</keyword>
<dbReference type="InterPro" id="IPR010982">
    <property type="entry name" value="Lambda_DNA-bd_dom_sf"/>
</dbReference>
<sequence length="148" mass="16873">MDNVKKDTIAKLIKEARLKKGYSQQQLADLAKLNLRSVQRIENAEVIPRTFNLNLLAQQLELDVEALQVLNKRFTETPIAVPQVEAKPVINKPRKLILSVTIGVLTILFTAAFLSQSSRFPETDFELFLLMSLVIAINAVVLWRIWKF</sequence>